<dbReference type="RefSeq" id="WP_379763783.1">
    <property type="nucleotide sequence ID" value="NZ_JBHSCL010000004.1"/>
</dbReference>
<feature type="transmembrane region" description="Helical" evidence="1">
    <location>
        <begin position="6"/>
        <end position="26"/>
    </location>
</feature>
<keyword evidence="1" id="KW-0812">Transmembrane</keyword>
<sequence>MLLPSFRYFVVMVKQFLFVILAVLIFSCKKPPERNCTDFKTGKFSFTAVVNGEEKETTFYRTLEAEVDYFEGKRDTSSVRWINDCEYVLKNIHPKNKSEEKSIHIKILTTTDSSYTFEYGAIGDNRKFKGTAYKIAD</sequence>
<gene>
    <name evidence="2" type="ORF">ACFOWS_09255</name>
</gene>
<accession>A0ABV8PNZ5</accession>
<name>A0ABV8PNZ5_9FLAO</name>
<comment type="caution">
    <text evidence="2">The sequence shown here is derived from an EMBL/GenBank/DDBJ whole genome shotgun (WGS) entry which is preliminary data.</text>
</comment>
<keyword evidence="3" id="KW-1185">Reference proteome</keyword>
<organism evidence="2 3">
    <name type="scientific">Flagellimonas marina</name>
    <dbReference type="NCBI Taxonomy" id="1775168"/>
    <lineage>
        <taxon>Bacteria</taxon>
        <taxon>Pseudomonadati</taxon>
        <taxon>Bacteroidota</taxon>
        <taxon>Flavobacteriia</taxon>
        <taxon>Flavobacteriales</taxon>
        <taxon>Flavobacteriaceae</taxon>
        <taxon>Flagellimonas</taxon>
    </lineage>
</organism>
<reference evidence="3" key="1">
    <citation type="journal article" date="2019" name="Int. J. Syst. Evol. Microbiol.">
        <title>The Global Catalogue of Microorganisms (GCM) 10K type strain sequencing project: providing services to taxonomists for standard genome sequencing and annotation.</title>
        <authorList>
            <consortium name="The Broad Institute Genomics Platform"/>
            <consortium name="The Broad Institute Genome Sequencing Center for Infectious Disease"/>
            <person name="Wu L."/>
            <person name="Ma J."/>
        </authorList>
    </citation>
    <scope>NUCLEOTIDE SEQUENCE [LARGE SCALE GENOMIC DNA]</scope>
    <source>
        <strain evidence="3">CGMCC 1.15774</strain>
    </source>
</reference>
<dbReference type="PROSITE" id="PS51257">
    <property type="entry name" value="PROKAR_LIPOPROTEIN"/>
    <property type="match status" value="1"/>
</dbReference>
<proteinExistence type="predicted"/>
<keyword evidence="1" id="KW-1133">Transmembrane helix</keyword>
<evidence type="ECO:0000256" key="1">
    <source>
        <dbReference type="SAM" id="Phobius"/>
    </source>
</evidence>
<dbReference type="EMBL" id="JBHSCL010000004">
    <property type="protein sequence ID" value="MFC4220321.1"/>
    <property type="molecule type" value="Genomic_DNA"/>
</dbReference>
<protein>
    <submittedName>
        <fullName evidence="2">DNA topoisomerase IV</fullName>
    </submittedName>
</protein>
<dbReference type="Proteomes" id="UP001595841">
    <property type="component" value="Unassembled WGS sequence"/>
</dbReference>
<evidence type="ECO:0000313" key="2">
    <source>
        <dbReference type="EMBL" id="MFC4220321.1"/>
    </source>
</evidence>
<evidence type="ECO:0000313" key="3">
    <source>
        <dbReference type="Proteomes" id="UP001595841"/>
    </source>
</evidence>
<keyword evidence="1" id="KW-0472">Membrane</keyword>